<dbReference type="Gene3D" id="2.30.130.40">
    <property type="entry name" value="LON domain-like"/>
    <property type="match status" value="1"/>
</dbReference>
<dbReference type="GO" id="GO:0008233">
    <property type="term" value="F:peptidase activity"/>
    <property type="evidence" value="ECO:0007669"/>
    <property type="project" value="UniProtKB-KW"/>
</dbReference>
<name>A0ABQ3AUS9_9GAMM</name>
<evidence type="ECO:0000313" key="2">
    <source>
        <dbReference type="EMBL" id="GGY68438.1"/>
    </source>
</evidence>
<evidence type="ECO:0000313" key="3">
    <source>
        <dbReference type="Proteomes" id="UP000601597"/>
    </source>
</evidence>
<sequence length="196" mass="22262">MLTHTLDHVPLFPLSATVLPGGRIPLQLFEPRYLDMLARCMREQRGFVVLLLREGHEAAADAVFYDIGTYVQIVDFQQMDNGLLGITAEGLWKVAVHRSWQAPDGLNLGDVERLADEPEDALPPAHSELASVLRALLRHPMVNRLELKVDYSSAREVGWRLTELLPLDSQEKQRLLEYQDPLERLDRLASLLDTME</sequence>
<dbReference type="PANTHER" id="PTHR46732:SF8">
    <property type="entry name" value="ATP-DEPENDENT PROTEASE LA (LON) DOMAIN PROTEIN"/>
    <property type="match status" value="1"/>
</dbReference>
<dbReference type="Gene3D" id="1.10.4060.10">
    <property type="entry name" value="BPP1347 like domain"/>
    <property type="match status" value="1"/>
</dbReference>
<dbReference type="RefSeq" id="WP_227712366.1">
    <property type="nucleotide sequence ID" value="NZ_BMXV01000003.1"/>
</dbReference>
<keyword evidence="2" id="KW-0645">Protease</keyword>
<dbReference type="EMBL" id="BMXV01000003">
    <property type="protein sequence ID" value="GGY68438.1"/>
    <property type="molecule type" value="Genomic_DNA"/>
</dbReference>
<dbReference type="SUPFAM" id="SSF88697">
    <property type="entry name" value="PUA domain-like"/>
    <property type="match status" value="1"/>
</dbReference>
<evidence type="ECO:0000259" key="1">
    <source>
        <dbReference type="PROSITE" id="PS51787"/>
    </source>
</evidence>
<comment type="caution">
    <text evidence="2">The sequence shown here is derived from an EMBL/GenBank/DDBJ whole genome shotgun (WGS) entry which is preliminary data.</text>
</comment>
<reference evidence="3" key="1">
    <citation type="journal article" date="2019" name="Int. J. Syst. Evol. Microbiol.">
        <title>The Global Catalogue of Microorganisms (GCM) 10K type strain sequencing project: providing services to taxonomists for standard genome sequencing and annotation.</title>
        <authorList>
            <consortium name="The Broad Institute Genomics Platform"/>
            <consortium name="The Broad Institute Genome Sequencing Center for Infectious Disease"/>
            <person name="Wu L."/>
            <person name="Ma J."/>
        </authorList>
    </citation>
    <scope>NUCLEOTIDE SEQUENCE [LARGE SCALE GENOMIC DNA]</scope>
    <source>
        <strain evidence="3">KCTC 22280</strain>
    </source>
</reference>
<dbReference type="InterPro" id="IPR003111">
    <property type="entry name" value="Lon_prtase_N"/>
</dbReference>
<dbReference type="PROSITE" id="PS51787">
    <property type="entry name" value="LON_N"/>
    <property type="match status" value="1"/>
</dbReference>
<dbReference type="PANTHER" id="PTHR46732">
    <property type="entry name" value="ATP-DEPENDENT PROTEASE LA (LON) DOMAIN PROTEIN"/>
    <property type="match status" value="1"/>
</dbReference>
<dbReference type="GO" id="GO:0006508">
    <property type="term" value="P:proteolysis"/>
    <property type="evidence" value="ECO:0007669"/>
    <property type="project" value="UniProtKB-KW"/>
</dbReference>
<dbReference type="Pfam" id="PF02190">
    <property type="entry name" value="LON_substr_bdg"/>
    <property type="match status" value="1"/>
</dbReference>
<dbReference type="SMART" id="SM00464">
    <property type="entry name" value="LON"/>
    <property type="match status" value="1"/>
</dbReference>
<proteinExistence type="predicted"/>
<dbReference type="InterPro" id="IPR046336">
    <property type="entry name" value="Lon_prtase_N_sf"/>
</dbReference>
<feature type="domain" description="Lon N-terminal" evidence="1">
    <location>
        <begin position="1"/>
        <end position="196"/>
    </location>
</feature>
<gene>
    <name evidence="2" type="ORF">GCM10007071_14020</name>
</gene>
<protein>
    <submittedName>
        <fullName evidence="2">ATP-dependent protease</fullName>
    </submittedName>
</protein>
<keyword evidence="2" id="KW-0378">Hydrolase</keyword>
<dbReference type="InterPro" id="IPR015947">
    <property type="entry name" value="PUA-like_sf"/>
</dbReference>
<keyword evidence="3" id="KW-1185">Reference proteome</keyword>
<dbReference type="Proteomes" id="UP000601597">
    <property type="component" value="Unassembled WGS sequence"/>
</dbReference>
<accession>A0ABQ3AUS9</accession>
<organism evidence="2 3">
    <name type="scientific">Marinobacter zhanjiangensis</name>
    <dbReference type="NCBI Taxonomy" id="578215"/>
    <lineage>
        <taxon>Bacteria</taxon>
        <taxon>Pseudomonadati</taxon>
        <taxon>Pseudomonadota</taxon>
        <taxon>Gammaproteobacteria</taxon>
        <taxon>Pseudomonadales</taxon>
        <taxon>Marinobacteraceae</taxon>
        <taxon>Marinobacter</taxon>
    </lineage>
</organism>